<gene>
    <name evidence="1" type="ORF">NCTC10638_02245</name>
</gene>
<organism evidence="1 2">
    <name type="scientific">Mannheimia haemolytica</name>
    <name type="common">Pasteurella haemolytica</name>
    <dbReference type="NCBI Taxonomy" id="75985"/>
    <lineage>
        <taxon>Bacteria</taxon>
        <taxon>Pseudomonadati</taxon>
        <taxon>Pseudomonadota</taxon>
        <taxon>Gammaproteobacteria</taxon>
        <taxon>Pasteurellales</taxon>
        <taxon>Pasteurellaceae</taxon>
        <taxon>Mannheimia</taxon>
    </lineage>
</organism>
<accession>A0A378N4W4</accession>
<dbReference type="EMBL" id="UGPN01000002">
    <property type="protein sequence ID" value="STY61038.1"/>
    <property type="molecule type" value="Genomic_DNA"/>
</dbReference>
<evidence type="ECO:0000313" key="2">
    <source>
        <dbReference type="Proteomes" id="UP000254802"/>
    </source>
</evidence>
<name>A0A378N4W4_MANHA</name>
<dbReference type="Proteomes" id="UP000254802">
    <property type="component" value="Unassembled WGS sequence"/>
</dbReference>
<protein>
    <submittedName>
        <fullName evidence="1">Uncharacterized protein</fullName>
    </submittedName>
</protein>
<evidence type="ECO:0000313" key="1">
    <source>
        <dbReference type="EMBL" id="STY61038.1"/>
    </source>
</evidence>
<sequence>MLNKFIQDEFLRLDQRYAAWYQSEETDEVARMGIQESERILKILYALKYNEDPMQNGLGYIAFMASKGQ</sequence>
<dbReference type="AlphaFoldDB" id="A0A378N4W4"/>
<reference evidence="1 2" key="1">
    <citation type="submission" date="2018-06" db="EMBL/GenBank/DDBJ databases">
        <authorList>
            <consortium name="Pathogen Informatics"/>
            <person name="Doyle S."/>
        </authorList>
    </citation>
    <scope>NUCLEOTIDE SEQUENCE [LARGE SCALE GENOMIC DNA]</scope>
    <source>
        <strain evidence="1 2">NCTC10638</strain>
    </source>
</reference>
<proteinExistence type="predicted"/>